<feature type="domain" description="Neurotransmitter-gated ion-channel ligand-binding" evidence="6">
    <location>
        <begin position="2"/>
        <end position="190"/>
    </location>
</feature>
<evidence type="ECO:0000256" key="1">
    <source>
        <dbReference type="ARBA" id="ARBA00004141"/>
    </source>
</evidence>
<evidence type="ECO:0000259" key="7">
    <source>
        <dbReference type="Pfam" id="PF02932"/>
    </source>
</evidence>
<evidence type="ECO:0000313" key="9">
    <source>
        <dbReference type="Proteomes" id="UP000596742"/>
    </source>
</evidence>
<comment type="caution">
    <text evidence="8">The sequence shown here is derived from an EMBL/GenBank/DDBJ whole genome shotgun (WGS) entry which is preliminary data.</text>
</comment>
<dbReference type="Pfam" id="PF02931">
    <property type="entry name" value="Neur_chan_LBD"/>
    <property type="match status" value="1"/>
</dbReference>
<sequence length="363" mass="40916">MKVVRPSIDQTFSTLVTIDLHVIGINGIDELSQKLATTAYLSVHWLDQYLTWIPMFYGNADYIKVPQDDVWKPDLTLKNGFTKLTELGSSVIYVDVQNTGNVSWYPFEVFESKCEIDITYFPFDRQACNLIFVAWSTKDLSIDVKLGSKGVVLQDYADDNAEWTIISTSASQLSSDSVPKVTFTLSLQRNAGFYVTNIIVPVILLGILNFFTFVLPADSGEKMGYSITVFLAFTVFLTIVSSELPKTSGSMLGYYLIFQLGMGIFVVCATAVELRLHHKKSPVPNIIRQMVKWHCRFKGVDVCKSGDCNGNRNEVEPFDKERMSEEDINWIDVTSLLDFVLFWFSFALNLIVTTTIIAILVSK</sequence>
<dbReference type="InterPro" id="IPR036734">
    <property type="entry name" value="Neur_chan_lig-bd_sf"/>
</dbReference>
<dbReference type="GO" id="GO:0016020">
    <property type="term" value="C:membrane"/>
    <property type="evidence" value="ECO:0007669"/>
    <property type="project" value="UniProtKB-SubCell"/>
</dbReference>
<dbReference type="InterPro" id="IPR036719">
    <property type="entry name" value="Neuro-gated_channel_TM_sf"/>
</dbReference>
<feature type="transmembrane region" description="Helical" evidence="5">
    <location>
        <begin position="252"/>
        <end position="272"/>
    </location>
</feature>
<name>A0A8B6E275_MYTGA</name>
<dbReference type="CDD" id="cd18989">
    <property type="entry name" value="LGIC_ECD_cation"/>
    <property type="match status" value="1"/>
</dbReference>
<feature type="transmembrane region" description="Helical" evidence="5">
    <location>
        <begin position="340"/>
        <end position="361"/>
    </location>
</feature>
<comment type="subcellular location">
    <subcellularLocation>
        <location evidence="1">Membrane</location>
        <topology evidence="1">Multi-pass membrane protein</topology>
    </subcellularLocation>
</comment>
<evidence type="ECO:0000259" key="6">
    <source>
        <dbReference type="Pfam" id="PF02931"/>
    </source>
</evidence>
<dbReference type="GO" id="GO:0004888">
    <property type="term" value="F:transmembrane signaling receptor activity"/>
    <property type="evidence" value="ECO:0007669"/>
    <property type="project" value="InterPro"/>
</dbReference>
<dbReference type="InterPro" id="IPR006202">
    <property type="entry name" value="Neur_chan_lig-bd"/>
</dbReference>
<dbReference type="GO" id="GO:0005230">
    <property type="term" value="F:extracellular ligand-gated monoatomic ion channel activity"/>
    <property type="evidence" value="ECO:0007669"/>
    <property type="project" value="InterPro"/>
</dbReference>
<accession>A0A8B6E275</accession>
<proteinExistence type="inferred from homology"/>
<evidence type="ECO:0000256" key="4">
    <source>
        <dbReference type="ARBA" id="ARBA00023136"/>
    </source>
</evidence>
<keyword evidence="5" id="KW-0407">Ion channel</keyword>
<keyword evidence="3 5" id="KW-1133">Transmembrane helix</keyword>
<dbReference type="Proteomes" id="UP000596742">
    <property type="component" value="Unassembled WGS sequence"/>
</dbReference>
<protein>
    <submittedName>
        <fullName evidence="8">Uncharacterized protein</fullName>
    </submittedName>
</protein>
<dbReference type="InterPro" id="IPR006201">
    <property type="entry name" value="Neur_channel"/>
</dbReference>
<evidence type="ECO:0000256" key="5">
    <source>
        <dbReference type="RuleBase" id="RU000687"/>
    </source>
</evidence>
<dbReference type="PROSITE" id="PS00236">
    <property type="entry name" value="NEUROTR_ION_CHANNEL"/>
    <property type="match status" value="1"/>
</dbReference>
<dbReference type="PRINTS" id="PR00252">
    <property type="entry name" value="NRIONCHANNEL"/>
</dbReference>
<dbReference type="SUPFAM" id="SSF63712">
    <property type="entry name" value="Nicotinic receptor ligand binding domain-like"/>
    <property type="match status" value="1"/>
</dbReference>
<organism evidence="8 9">
    <name type="scientific">Mytilus galloprovincialis</name>
    <name type="common">Mediterranean mussel</name>
    <dbReference type="NCBI Taxonomy" id="29158"/>
    <lineage>
        <taxon>Eukaryota</taxon>
        <taxon>Metazoa</taxon>
        <taxon>Spiralia</taxon>
        <taxon>Lophotrochozoa</taxon>
        <taxon>Mollusca</taxon>
        <taxon>Bivalvia</taxon>
        <taxon>Autobranchia</taxon>
        <taxon>Pteriomorphia</taxon>
        <taxon>Mytilida</taxon>
        <taxon>Mytiloidea</taxon>
        <taxon>Mytilidae</taxon>
        <taxon>Mytilinae</taxon>
        <taxon>Mytilus</taxon>
    </lineage>
</organism>
<dbReference type="Gene3D" id="2.70.170.10">
    <property type="entry name" value="Neurotransmitter-gated ion-channel ligand-binding domain"/>
    <property type="match status" value="1"/>
</dbReference>
<evidence type="ECO:0000313" key="8">
    <source>
        <dbReference type="EMBL" id="VDI28489.1"/>
    </source>
</evidence>
<keyword evidence="4 5" id="KW-0472">Membrane</keyword>
<gene>
    <name evidence="8" type="ORF">MGAL_10B060111</name>
</gene>
<evidence type="ECO:0000256" key="2">
    <source>
        <dbReference type="ARBA" id="ARBA00022692"/>
    </source>
</evidence>
<evidence type="ECO:0000256" key="3">
    <source>
        <dbReference type="ARBA" id="ARBA00022989"/>
    </source>
</evidence>
<dbReference type="SUPFAM" id="SSF90112">
    <property type="entry name" value="Neurotransmitter-gated ion-channel transmembrane pore"/>
    <property type="match status" value="1"/>
</dbReference>
<keyword evidence="5" id="KW-0813">Transport</keyword>
<dbReference type="InterPro" id="IPR038050">
    <property type="entry name" value="Neuro_actylchol_rec"/>
</dbReference>
<dbReference type="OrthoDB" id="6153337at2759"/>
<dbReference type="EMBL" id="UYJE01004506">
    <property type="protein sequence ID" value="VDI28489.1"/>
    <property type="molecule type" value="Genomic_DNA"/>
</dbReference>
<dbReference type="InterPro" id="IPR006029">
    <property type="entry name" value="Neurotrans-gated_channel_TM"/>
</dbReference>
<keyword evidence="2 5" id="KW-0812">Transmembrane</keyword>
<dbReference type="PANTHER" id="PTHR18945">
    <property type="entry name" value="NEUROTRANSMITTER GATED ION CHANNEL"/>
    <property type="match status" value="1"/>
</dbReference>
<feature type="transmembrane region" description="Helical" evidence="5">
    <location>
        <begin position="193"/>
        <end position="217"/>
    </location>
</feature>
<comment type="similarity">
    <text evidence="5">Belongs to the ligand-gated ion channel (TC 1.A.9) family.</text>
</comment>
<feature type="domain" description="Neurotransmitter-gated ion-channel transmembrane" evidence="7">
    <location>
        <begin position="198"/>
        <end position="283"/>
    </location>
</feature>
<feature type="transmembrane region" description="Helical" evidence="5">
    <location>
        <begin position="223"/>
        <end position="240"/>
    </location>
</feature>
<dbReference type="CDD" id="cd19051">
    <property type="entry name" value="LGIC_TM_cation"/>
    <property type="match status" value="1"/>
</dbReference>
<dbReference type="Gene3D" id="1.20.58.390">
    <property type="entry name" value="Neurotransmitter-gated ion-channel transmembrane domain"/>
    <property type="match status" value="1"/>
</dbReference>
<keyword evidence="5" id="KW-0406">Ion transport</keyword>
<dbReference type="FunFam" id="2.70.170.10:FF:000028">
    <property type="entry name" value="AcetylCholine Receptor"/>
    <property type="match status" value="1"/>
</dbReference>
<dbReference type="Pfam" id="PF02932">
    <property type="entry name" value="Neur_chan_memb"/>
    <property type="match status" value="1"/>
</dbReference>
<dbReference type="InterPro" id="IPR018000">
    <property type="entry name" value="Neurotransmitter_ion_chnl_CS"/>
</dbReference>
<reference evidence="8" key="1">
    <citation type="submission" date="2018-11" db="EMBL/GenBank/DDBJ databases">
        <authorList>
            <person name="Alioto T."/>
            <person name="Alioto T."/>
        </authorList>
    </citation>
    <scope>NUCLEOTIDE SEQUENCE</scope>
</reference>
<keyword evidence="9" id="KW-1185">Reference proteome</keyword>
<dbReference type="AlphaFoldDB" id="A0A8B6E275"/>